<evidence type="ECO:0000256" key="4">
    <source>
        <dbReference type="ARBA" id="ARBA00016468"/>
    </source>
</evidence>
<accession>A0AAV3AF65</accession>
<dbReference type="AlphaFoldDB" id="A0AAV3AF65"/>
<dbReference type="InterPro" id="IPR009800">
    <property type="entry name" value="HCR"/>
</dbReference>
<keyword evidence="9" id="KW-0539">Nucleus</keyword>
<dbReference type="GO" id="GO:0005634">
    <property type="term" value="C:nucleus"/>
    <property type="evidence" value="ECO:0007669"/>
    <property type="project" value="UniProtKB-SubCell"/>
</dbReference>
<keyword evidence="13" id="KW-1185">Reference proteome</keyword>
<comment type="caution">
    <text evidence="12">The sequence shown here is derived from an EMBL/GenBank/DDBJ whole genome shotgun (WGS) entry which is preliminary data.</text>
</comment>
<dbReference type="GO" id="GO:0030154">
    <property type="term" value="P:cell differentiation"/>
    <property type="evidence" value="ECO:0007669"/>
    <property type="project" value="UniProtKB-KW"/>
</dbReference>
<evidence type="ECO:0000256" key="7">
    <source>
        <dbReference type="ARBA" id="ARBA00022782"/>
    </source>
</evidence>
<comment type="function">
    <text evidence="1">May be a regulator of keratinocyte proliferation or differentiation.</text>
</comment>
<dbReference type="PANTHER" id="PTHR46822:SF1">
    <property type="entry name" value="COILED-COIL ALPHA-HELICAL ROD PROTEIN 1"/>
    <property type="match status" value="1"/>
</dbReference>
<evidence type="ECO:0000256" key="1">
    <source>
        <dbReference type="ARBA" id="ARBA00003936"/>
    </source>
</evidence>
<keyword evidence="8 11" id="KW-0175">Coiled coil</keyword>
<evidence type="ECO:0000313" key="12">
    <source>
        <dbReference type="EMBL" id="DBA20558.1"/>
    </source>
</evidence>
<dbReference type="EMBL" id="DYDO01000007">
    <property type="protein sequence ID" value="DBA20558.1"/>
    <property type="molecule type" value="Genomic_DNA"/>
</dbReference>
<sequence>MRTLEDATRVREEQLTQQLRNAERDKNLMIATLRQEGLLTTYQKNRTAAIQSMDIHAENGQRPARAAGVSGSKESLSNMLANLQSLGAALLNDDDDNEDDEEPV</sequence>
<proteinExistence type="predicted"/>
<dbReference type="GO" id="GO:0005737">
    <property type="term" value="C:cytoplasm"/>
    <property type="evidence" value="ECO:0007669"/>
    <property type="project" value="UniProtKB-SubCell"/>
</dbReference>
<evidence type="ECO:0000313" key="13">
    <source>
        <dbReference type="Proteomes" id="UP001181693"/>
    </source>
</evidence>
<name>A0AAV3AF65_PYXAD</name>
<evidence type="ECO:0000256" key="5">
    <source>
        <dbReference type="ARBA" id="ARBA00022473"/>
    </source>
</evidence>
<feature type="coiled-coil region" evidence="11">
    <location>
        <begin position="5"/>
        <end position="32"/>
    </location>
</feature>
<evidence type="ECO:0000256" key="11">
    <source>
        <dbReference type="SAM" id="Coils"/>
    </source>
</evidence>
<evidence type="ECO:0000256" key="10">
    <source>
        <dbReference type="ARBA" id="ARBA00031932"/>
    </source>
</evidence>
<organism evidence="12 13">
    <name type="scientific">Pyxicephalus adspersus</name>
    <name type="common">African bullfrog</name>
    <dbReference type="NCBI Taxonomy" id="30357"/>
    <lineage>
        <taxon>Eukaryota</taxon>
        <taxon>Metazoa</taxon>
        <taxon>Chordata</taxon>
        <taxon>Craniata</taxon>
        <taxon>Vertebrata</taxon>
        <taxon>Euteleostomi</taxon>
        <taxon>Amphibia</taxon>
        <taxon>Batrachia</taxon>
        <taxon>Anura</taxon>
        <taxon>Neobatrachia</taxon>
        <taxon>Ranoidea</taxon>
        <taxon>Pyxicephalidae</taxon>
        <taxon>Pyxicephalinae</taxon>
        <taxon>Pyxicephalus</taxon>
    </lineage>
</organism>
<dbReference type="Proteomes" id="UP001181693">
    <property type="component" value="Unassembled WGS sequence"/>
</dbReference>
<dbReference type="Pfam" id="PF07111">
    <property type="entry name" value="HCR"/>
    <property type="match status" value="1"/>
</dbReference>
<evidence type="ECO:0000256" key="8">
    <source>
        <dbReference type="ARBA" id="ARBA00023054"/>
    </source>
</evidence>
<comment type="subcellular location">
    <subcellularLocation>
        <location evidence="3">Cytoplasm</location>
    </subcellularLocation>
    <subcellularLocation>
        <location evidence="2">Nucleus</location>
    </subcellularLocation>
</comment>
<gene>
    <name evidence="12" type="ORF">GDO54_017322</name>
</gene>
<protein>
    <recommendedName>
        <fullName evidence="4">Coiled-coil alpha-helical rod protein 1</fullName>
    </recommendedName>
    <alternativeName>
        <fullName evidence="10">Alpha-helical coiled-coil rod protein</fullName>
    </alternativeName>
</protein>
<keyword evidence="7" id="KW-0221">Differentiation</keyword>
<evidence type="ECO:0000256" key="3">
    <source>
        <dbReference type="ARBA" id="ARBA00004496"/>
    </source>
</evidence>
<dbReference type="GO" id="GO:0006611">
    <property type="term" value="P:protein export from nucleus"/>
    <property type="evidence" value="ECO:0007669"/>
    <property type="project" value="TreeGrafter"/>
</dbReference>
<keyword evidence="6" id="KW-0963">Cytoplasm</keyword>
<dbReference type="PANTHER" id="PTHR46822">
    <property type="entry name" value="COILED-COIL ALPHA-HELICAL ROD PROTEIN 1"/>
    <property type="match status" value="1"/>
</dbReference>
<evidence type="ECO:0000256" key="6">
    <source>
        <dbReference type="ARBA" id="ARBA00022490"/>
    </source>
</evidence>
<dbReference type="GO" id="GO:0005814">
    <property type="term" value="C:centriole"/>
    <property type="evidence" value="ECO:0007669"/>
    <property type="project" value="TreeGrafter"/>
</dbReference>
<reference evidence="12" key="1">
    <citation type="thesis" date="2020" institute="ProQuest LLC" country="789 East Eisenhower Parkway, Ann Arbor, MI, USA">
        <title>Comparative Genomics and Chromosome Evolution.</title>
        <authorList>
            <person name="Mudd A.B."/>
        </authorList>
    </citation>
    <scope>NUCLEOTIDE SEQUENCE</scope>
    <source>
        <strain evidence="12">1538</strain>
        <tissue evidence="12">Blood</tissue>
    </source>
</reference>
<evidence type="ECO:0000256" key="9">
    <source>
        <dbReference type="ARBA" id="ARBA00023242"/>
    </source>
</evidence>
<keyword evidence="5" id="KW-0217">Developmental protein</keyword>
<evidence type="ECO:0000256" key="2">
    <source>
        <dbReference type="ARBA" id="ARBA00004123"/>
    </source>
</evidence>